<dbReference type="OrthoDB" id="3238883at2"/>
<dbReference type="InterPro" id="IPR036366">
    <property type="entry name" value="PGBDSf"/>
</dbReference>
<feature type="region of interest" description="Disordered" evidence="1">
    <location>
        <begin position="196"/>
        <end position="222"/>
    </location>
</feature>
<proteinExistence type="predicted"/>
<keyword evidence="2" id="KW-1133">Transmembrane helix</keyword>
<accession>A0A160KUN9</accession>
<dbReference type="Gene3D" id="1.10.101.10">
    <property type="entry name" value="PGBD-like superfamily/PGBD"/>
    <property type="match status" value="1"/>
</dbReference>
<dbReference type="EMBL" id="CP015515">
    <property type="protein sequence ID" value="AND17383.1"/>
    <property type="molecule type" value="Genomic_DNA"/>
</dbReference>
<dbReference type="RefSeq" id="WP_068255147.1">
    <property type="nucleotide sequence ID" value="NZ_CP015515.1"/>
</dbReference>
<dbReference type="STRING" id="33888.A6122_2260"/>
<dbReference type="Proteomes" id="UP000077071">
    <property type="component" value="Chromosome"/>
</dbReference>
<feature type="transmembrane region" description="Helical" evidence="2">
    <location>
        <begin position="19"/>
        <end position="38"/>
    </location>
</feature>
<keyword evidence="4" id="KW-1185">Reference proteome</keyword>
<protein>
    <submittedName>
        <fullName evidence="3">Peptidoglycan-binding protein</fullName>
    </submittedName>
</protein>
<keyword evidence="2" id="KW-0812">Transmembrane</keyword>
<feature type="compositionally biased region" description="Polar residues" evidence="1">
    <location>
        <begin position="207"/>
        <end position="218"/>
    </location>
</feature>
<sequence length="405" mass="40951">MSTADTDEGPTLRLRPRPWVIVVVLVPVIGAMAAAFLLGQALRAPDATAFGNAQRTLTTTGTVEKRTLPLPSALGTVGGSTAVSVQAVAPSGAAAAQITAAPLGVGSAVVDGALLFAVAERPVFALAIDGPHYRDLAQGDEGEDVLALNGALAGLGYAADSEEDTYDSATVASLAAFYEDRGYRAQRGPDVVSAAPASALPSAAPSGTQPTPAPTTTVLGPRGGRLPFSEIVDLDRSDFTVATAPSLYSVIPGDGTVMTWTVPPDRVIARVDVASADSLAVGAAASIVDPASTKHATGTIESIGPFKPAVDKSAPGHDVTVLVSAETRTSLAAGSSVTVTFGDRGAERIAVPATALRQDGATSFVDVDRPDGRQRVDIEVRVVADGWALLDGEPALSVGDTVVIG</sequence>
<dbReference type="AlphaFoldDB" id="A0A160KUN9"/>
<organism evidence="3 4">
    <name type="scientific">Rathayibacter tritici</name>
    <dbReference type="NCBI Taxonomy" id="33888"/>
    <lineage>
        <taxon>Bacteria</taxon>
        <taxon>Bacillati</taxon>
        <taxon>Actinomycetota</taxon>
        <taxon>Actinomycetes</taxon>
        <taxon>Micrococcales</taxon>
        <taxon>Microbacteriaceae</taxon>
        <taxon>Rathayibacter</taxon>
    </lineage>
</organism>
<evidence type="ECO:0000313" key="3">
    <source>
        <dbReference type="EMBL" id="AND17383.1"/>
    </source>
</evidence>
<name>A0A160KUN9_9MICO</name>
<dbReference type="PATRIC" id="fig|33888.3.peg.2516"/>
<reference evidence="3 4" key="1">
    <citation type="submission" date="2016-05" db="EMBL/GenBank/DDBJ databases">
        <title>Complete genome sequence of Rathayibacter tritici NCPPB 1953.</title>
        <authorList>
            <person name="Park J."/>
            <person name="Lee H.-H."/>
            <person name="Lee S.-W."/>
            <person name="Seo Y.-S."/>
        </authorList>
    </citation>
    <scope>NUCLEOTIDE SEQUENCE [LARGE SCALE GENOMIC DNA]</scope>
    <source>
        <strain evidence="3 4">NCPPB 1953</strain>
    </source>
</reference>
<evidence type="ECO:0000256" key="2">
    <source>
        <dbReference type="SAM" id="Phobius"/>
    </source>
</evidence>
<gene>
    <name evidence="3" type="ORF">A6122_2260</name>
</gene>
<keyword evidence="2" id="KW-0472">Membrane</keyword>
<evidence type="ECO:0000256" key="1">
    <source>
        <dbReference type="SAM" id="MobiDB-lite"/>
    </source>
</evidence>
<feature type="compositionally biased region" description="Low complexity" evidence="1">
    <location>
        <begin position="196"/>
        <end position="206"/>
    </location>
</feature>
<evidence type="ECO:0000313" key="4">
    <source>
        <dbReference type="Proteomes" id="UP000077071"/>
    </source>
</evidence>
<dbReference type="KEGG" id="rtn:A6122_2260"/>